<dbReference type="RefSeq" id="WP_264512557.1">
    <property type="nucleotide sequence ID" value="NZ_JAPDDR010000003.1"/>
</dbReference>
<dbReference type="PANTHER" id="PTHR46268:SF6">
    <property type="entry name" value="UNIVERSAL STRESS PROTEIN UP12"/>
    <property type="match status" value="1"/>
</dbReference>
<name>A0ABT3G0B5_9BACT</name>
<evidence type="ECO:0000256" key="2">
    <source>
        <dbReference type="PIRNR" id="PIRNR006276"/>
    </source>
</evidence>
<gene>
    <name evidence="4" type="ORF">OJ996_06800</name>
</gene>
<dbReference type="Gene3D" id="3.40.50.620">
    <property type="entry name" value="HUPs"/>
    <property type="match status" value="1"/>
</dbReference>
<keyword evidence="2" id="KW-0963">Cytoplasm</keyword>
<comment type="subcellular location">
    <subcellularLocation>
        <location evidence="2">Cytoplasm</location>
    </subcellularLocation>
</comment>
<accession>A0ABT3G0B5</accession>
<feature type="domain" description="UspA" evidence="3">
    <location>
        <begin position="1"/>
        <end position="145"/>
    </location>
</feature>
<dbReference type="PANTHER" id="PTHR46268">
    <property type="entry name" value="STRESS RESPONSE PROTEIN NHAX"/>
    <property type="match status" value="1"/>
</dbReference>
<evidence type="ECO:0000259" key="3">
    <source>
        <dbReference type="Pfam" id="PF00582"/>
    </source>
</evidence>
<dbReference type="Proteomes" id="UP001165653">
    <property type="component" value="Unassembled WGS sequence"/>
</dbReference>
<dbReference type="Pfam" id="PF00582">
    <property type="entry name" value="Usp"/>
    <property type="match status" value="1"/>
</dbReference>
<dbReference type="InterPro" id="IPR014729">
    <property type="entry name" value="Rossmann-like_a/b/a_fold"/>
</dbReference>
<comment type="caution">
    <text evidence="4">The sequence shown here is derived from an EMBL/GenBank/DDBJ whole genome shotgun (WGS) entry which is preliminary data.</text>
</comment>
<dbReference type="PRINTS" id="PR01438">
    <property type="entry name" value="UNVRSLSTRESS"/>
</dbReference>
<dbReference type="InterPro" id="IPR006015">
    <property type="entry name" value="Universal_stress_UspA"/>
</dbReference>
<keyword evidence="5" id="KW-1185">Reference proteome</keyword>
<reference evidence="4" key="1">
    <citation type="submission" date="2022-10" db="EMBL/GenBank/DDBJ databases">
        <title>Luteolibacter sp. GHJ8, whole genome shotgun sequencing project.</title>
        <authorList>
            <person name="Zhao G."/>
            <person name="Shen L."/>
        </authorList>
    </citation>
    <scope>NUCLEOTIDE SEQUENCE</scope>
    <source>
        <strain evidence="4">GHJ8</strain>
    </source>
</reference>
<sequence length="150" mass="15603">MKNIVAAVDFSNATPGVLDTASQLAKAFGAALHLLHVVEPEPSYTAYGFTPDEFPAIHLFQEEARKRATARLNELLGQVSSDIPNATVHLAEGSPLHAVLEYVKKHGADLVVVGAHGHGAVAALLLGSVAEGMVRKAAVPTLVVPAPAES</sequence>
<evidence type="ECO:0000256" key="1">
    <source>
        <dbReference type="ARBA" id="ARBA00008791"/>
    </source>
</evidence>
<dbReference type="PIRSF" id="PIRSF006276">
    <property type="entry name" value="UspA"/>
    <property type="match status" value="1"/>
</dbReference>
<evidence type="ECO:0000313" key="4">
    <source>
        <dbReference type="EMBL" id="MCW1913272.1"/>
    </source>
</evidence>
<dbReference type="CDD" id="cd00293">
    <property type="entry name" value="USP-like"/>
    <property type="match status" value="1"/>
</dbReference>
<dbReference type="SUPFAM" id="SSF52402">
    <property type="entry name" value="Adenine nucleotide alpha hydrolases-like"/>
    <property type="match status" value="1"/>
</dbReference>
<dbReference type="EMBL" id="JAPDDR010000003">
    <property type="protein sequence ID" value="MCW1913272.1"/>
    <property type="molecule type" value="Genomic_DNA"/>
</dbReference>
<protein>
    <recommendedName>
        <fullName evidence="2">Universal stress protein</fullName>
    </recommendedName>
</protein>
<evidence type="ECO:0000313" key="5">
    <source>
        <dbReference type="Proteomes" id="UP001165653"/>
    </source>
</evidence>
<dbReference type="InterPro" id="IPR006016">
    <property type="entry name" value="UspA"/>
</dbReference>
<organism evidence="4 5">
    <name type="scientific">Luteolibacter rhizosphaerae</name>
    <dbReference type="NCBI Taxonomy" id="2989719"/>
    <lineage>
        <taxon>Bacteria</taxon>
        <taxon>Pseudomonadati</taxon>
        <taxon>Verrucomicrobiota</taxon>
        <taxon>Verrucomicrobiia</taxon>
        <taxon>Verrucomicrobiales</taxon>
        <taxon>Verrucomicrobiaceae</taxon>
        <taxon>Luteolibacter</taxon>
    </lineage>
</organism>
<comment type="similarity">
    <text evidence="1 2">Belongs to the universal stress protein A family.</text>
</comment>
<proteinExistence type="inferred from homology"/>